<dbReference type="Proteomes" id="UP000000664">
    <property type="component" value="Chromosome"/>
</dbReference>
<reference evidence="2 4" key="1">
    <citation type="journal article" date="2006" name="Proc. Natl. Acad. Sci. U.S.A.">
        <title>Comparative genomics of the lactic acid bacteria.</title>
        <authorList>
            <person name="Makarova K."/>
            <person name="Slesarev A."/>
            <person name="Wolf Y."/>
            <person name="Sorokin A."/>
            <person name="Mirkin B."/>
            <person name="Koonin E."/>
            <person name="Pavlov A."/>
            <person name="Pavlova N."/>
            <person name="Karamychev V."/>
            <person name="Polouchine N."/>
            <person name="Shakhova V."/>
            <person name="Grigoriev I."/>
            <person name="Lou Y."/>
            <person name="Rohksar D."/>
            <person name="Lucas S."/>
            <person name="Huang K."/>
            <person name="Goodstein D.M."/>
            <person name="Hawkins T."/>
            <person name="Plengvidhya V."/>
            <person name="Welker D."/>
            <person name="Hughes J."/>
            <person name="Goh Y."/>
            <person name="Benson A."/>
            <person name="Baldwin K."/>
            <person name="Lee J.H."/>
            <person name="Diaz-Muniz I."/>
            <person name="Dosti B."/>
            <person name="Smeianov V."/>
            <person name="Wechter W."/>
            <person name="Barabote R."/>
            <person name="Lorca G."/>
            <person name="Altermann E."/>
            <person name="Barrangou R."/>
            <person name="Ganesan B."/>
            <person name="Xie Y."/>
            <person name="Rawsthorne H."/>
            <person name="Tamir D."/>
            <person name="Parker C."/>
            <person name="Breidt F."/>
            <person name="Broadbent J."/>
            <person name="Hutkins R."/>
            <person name="O'Sullivan D."/>
            <person name="Steele J."/>
            <person name="Unlu G."/>
            <person name="Saier M."/>
            <person name="Klaenhammer T."/>
            <person name="Richardson P."/>
            <person name="Kozyavkin S."/>
            <person name="Weimer B."/>
            <person name="Mills D."/>
        </authorList>
    </citation>
    <scope>NUCLEOTIDE SEQUENCE [LARGE SCALE GENOMIC DNA]</scope>
    <source>
        <strain evidence="2">ATCC 33323</strain>
        <strain evidence="4">ATCC 33323 / DSM 20243 / BCRC 14619 / CIP 102991 / JCM 1131 / KCTC 3163 / NCIMB 11718 / NCTC 13722 / AM63</strain>
    </source>
</reference>
<organism evidence="2 4">
    <name type="scientific">Lactobacillus gasseri (strain ATCC 33323 / DSM 20243 / BCRC 14619 / CIP 102991 / JCM 1131 / KCTC 3163 / NCIMB 11718 / NCTC 13722 / AM63)</name>
    <dbReference type="NCBI Taxonomy" id="324831"/>
    <lineage>
        <taxon>Bacteria</taxon>
        <taxon>Bacillati</taxon>
        <taxon>Bacillota</taxon>
        <taxon>Bacilli</taxon>
        <taxon>Lactobacillales</taxon>
        <taxon>Lactobacillaceae</taxon>
        <taxon>Lactobacillus</taxon>
    </lineage>
</organism>
<dbReference type="GeneID" id="29640172"/>
<dbReference type="RefSeq" id="WP_003648039.1">
    <property type="nucleotide sequence ID" value="NC_008530.1"/>
</dbReference>
<evidence type="ECO:0000259" key="1">
    <source>
        <dbReference type="Pfam" id="PF13643"/>
    </source>
</evidence>
<gene>
    <name evidence="2" type="ordered locus">LGAS_0601</name>
    <name evidence="3" type="ordered locus">LGAS_0663</name>
</gene>
<dbReference type="AlphaFoldDB" id="A0A805YPH2"/>
<evidence type="ECO:0000313" key="4">
    <source>
        <dbReference type="Proteomes" id="UP000000664"/>
    </source>
</evidence>
<dbReference type="Pfam" id="PF13643">
    <property type="entry name" value="DUF4145"/>
    <property type="match status" value="1"/>
</dbReference>
<dbReference type="KEGG" id="lga:LGAS_0601"/>
<dbReference type="EMBL" id="CP000413">
    <property type="protein sequence ID" value="ABJ59995.1"/>
    <property type="molecule type" value="Genomic_DNA"/>
</dbReference>
<name>A0A805YPH2_LACGA</name>
<dbReference type="InterPro" id="IPR025285">
    <property type="entry name" value="DUF4145"/>
</dbReference>
<evidence type="ECO:0000313" key="3">
    <source>
        <dbReference type="EMBL" id="ABJ60055.1"/>
    </source>
</evidence>
<accession>A0A805YPH2</accession>
<evidence type="ECO:0000313" key="2">
    <source>
        <dbReference type="EMBL" id="ABJ59995.1"/>
    </source>
</evidence>
<proteinExistence type="predicted"/>
<sequence length="205" mass="23307">MNVFTNNIIDGYIRWNKNNMISKNFTCGYCGAYVSSDKGMPLVDQGRVNPTESIGVYICTNCYMPTFIYDDIQVPGNRYGVAVSGVPKDVNDVYEEARSCYGANAFTGVVLLCRKLLMHVAVDLGAKDNLKFVEYVNYLNENHFVSVKSHDWVDQIRKYGNEATHEIQVNTKEDAQKIIKFCEMILKMNYEYPSEINDSNDGKNN</sequence>
<dbReference type="KEGG" id="lga:LGAS_0663"/>
<protein>
    <recommendedName>
        <fullName evidence="1">DUF4145 domain-containing protein</fullName>
    </recommendedName>
</protein>
<feature type="domain" description="DUF4145" evidence="1">
    <location>
        <begin position="96"/>
        <end position="183"/>
    </location>
</feature>
<dbReference type="EMBL" id="CP000413">
    <property type="protein sequence ID" value="ABJ60055.1"/>
    <property type="molecule type" value="Genomic_DNA"/>
</dbReference>